<evidence type="ECO:0000313" key="2">
    <source>
        <dbReference type="Proteomes" id="UP001059824"/>
    </source>
</evidence>
<proteinExistence type="predicted"/>
<dbReference type="Pfam" id="PF11397">
    <property type="entry name" value="GlcNAc"/>
    <property type="match status" value="2"/>
</dbReference>
<dbReference type="InterPro" id="IPR029044">
    <property type="entry name" value="Nucleotide-diphossugar_trans"/>
</dbReference>
<dbReference type="Proteomes" id="UP001059824">
    <property type="component" value="Chromosome"/>
</dbReference>
<dbReference type="KEGG" id="mama:GII36_00335"/>
<dbReference type="RefSeq" id="WP_260763560.1">
    <property type="nucleotide sequence ID" value="NZ_CP045921.1"/>
</dbReference>
<dbReference type="SUPFAM" id="SSF53448">
    <property type="entry name" value="Nucleotide-diphospho-sugar transferases"/>
    <property type="match status" value="1"/>
</dbReference>
<name>A0A857MM08_9BACT</name>
<gene>
    <name evidence="1" type="ORF">GII36_00335</name>
</gene>
<evidence type="ECO:0000313" key="1">
    <source>
        <dbReference type="EMBL" id="QHN42309.1"/>
    </source>
</evidence>
<organism evidence="1 2">
    <name type="scientific">Candidatus Mycosynbacter amalyticus</name>
    <dbReference type="NCBI Taxonomy" id="2665156"/>
    <lineage>
        <taxon>Bacteria</taxon>
        <taxon>Candidatus Saccharimonadota</taxon>
        <taxon>Candidatus Saccharimonadota incertae sedis</taxon>
        <taxon>Candidatus Mycosynbacter</taxon>
    </lineage>
</organism>
<keyword evidence="2" id="KW-1185">Reference proteome</keyword>
<dbReference type="PANTHER" id="PTHR34496:SF6">
    <property type="entry name" value="GLYCOSYLTRANSFERASE 2-LIKE DOMAIN-CONTAINING PROTEIN"/>
    <property type="match status" value="1"/>
</dbReference>
<sequence>MKKILIEIASYRDDELGKTVASLLRQAKHPERLRFAIAHQYGPETEHTLDKYRDDERFRLHEIPWHEARGLGVARRRCDDMYAGEDFYFQIDAHMRAEREWDARLVREWEARDDEMAILSSYPPAYKYVAPAQVEFVPSDPNRLVVNAMYAGFVPTFFGQALRADTSRRGAFLAGGFQFGPGRVCTEVPYEPDVCFVGDEIIHSLRVFAAGYRVYSVLDQVLWHLYLRSEHQPNARHFWKDFQETSELAEIYEQMNARSLEVMRRYFVGQASDVRAFEEFAGVDLQQHTVHPDMYELPNLPMGSGGEWRSRSMAPRTQA</sequence>
<evidence type="ECO:0008006" key="3">
    <source>
        <dbReference type="Google" id="ProtNLM"/>
    </source>
</evidence>
<reference evidence="1" key="1">
    <citation type="journal article" date="2021" name="Nat. Microbiol.">
        <title>Cocultivation of an ultrasmall environmental parasitic bacterium with lytic ability against bacteria associated with wastewater foams.</title>
        <authorList>
            <person name="Batinovic S."/>
            <person name="Rose J.J.A."/>
            <person name="Ratcliffe J."/>
            <person name="Seviour R.J."/>
            <person name="Petrovski S."/>
        </authorList>
    </citation>
    <scope>NUCLEOTIDE SEQUENCE</scope>
    <source>
        <strain evidence="1">JR1</strain>
    </source>
</reference>
<dbReference type="Gene3D" id="3.90.550.10">
    <property type="entry name" value="Spore Coat Polysaccharide Biosynthesis Protein SpsA, Chain A"/>
    <property type="match status" value="1"/>
</dbReference>
<dbReference type="PANTHER" id="PTHR34496">
    <property type="entry name" value="GLCNAC TRANSFERASE-RELATED"/>
    <property type="match status" value="1"/>
</dbReference>
<dbReference type="AlphaFoldDB" id="A0A857MM08"/>
<dbReference type="EMBL" id="CP045921">
    <property type="protein sequence ID" value="QHN42309.1"/>
    <property type="molecule type" value="Genomic_DNA"/>
</dbReference>
<protein>
    <recommendedName>
        <fullName evidence="3">Glycosyltransferase (GlcNAc)</fullName>
    </recommendedName>
</protein>
<dbReference type="InterPro" id="IPR021067">
    <property type="entry name" value="Glycosyltransferase"/>
</dbReference>
<accession>A0A857MM08</accession>